<evidence type="ECO:0000313" key="6">
    <source>
        <dbReference type="Proteomes" id="UP000269407"/>
    </source>
</evidence>
<evidence type="ECO:0000313" key="3">
    <source>
        <dbReference type="EMBL" id="HAB7364564.1"/>
    </source>
</evidence>
<accession>A0A9P2AHP0</accession>
<reference evidence="3" key="5">
    <citation type="submission" date="2020-01" db="EMBL/GenBank/DDBJ databases">
        <authorList>
            <consortium name="NCBI Pathogen Detection Project"/>
        </authorList>
    </citation>
    <scope>NUCLEOTIDE SEQUENCE</scope>
    <source>
        <strain evidence="3">CFIAFB20160079</strain>
        <strain evidence="2">Sam_F526FDD3-C0F7-43DB-B204-E231FEF9C926</strain>
    </source>
</reference>
<evidence type="ECO:0000313" key="7">
    <source>
        <dbReference type="Proteomes" id="UP000285054"/>
    </source>
</evidence>
<evidence type="ECO:0000313" key="5">
    <source>
        <dbReference type="EMBL" id="RJZ21558.1"/>
    </source>
</evidence>
<reference evidence="1 8" key="4">
    <citation type="submission" date="2019-11" db="EMBL/GenBank/DDBJ databases">
        <authorList>
            <person name="Ashton P.M."/>
            <person name="Dallman T."/>
            <person name="Nair S."/>
            <person name="De Pinna E."/>
            <person name="Peters T."/>
            <person name="Grant K."/>
        </authorList>
    </citation>
    <scope>NUCLEOTIDE SEQUENCE [LARGE SCALE GENOMIC DNA]</scope>
    <source>
        <strain evidence="1 8">833351</strain>
    </source>
</reference>
<dbReference type="Proteomes" id="UP000458487">
    <property type="component" value="Unassembled WGS sequence"/>
</dbReference>
<gene>
    <name evidence="4" type="ORF">DOV25_05090</name>
    <name evidence="5" type="ORF">DYZ50_02020</name>
    <name evidence="2" type="ORF">GHO09_07040</name>
    <name evidence="1" type="ORF">GI230_09950</name>
    <name evidence="3" type="ORF">GYO01_10615</name>
</gene>
<dbReference type="Proteomes" id="UP000845014">
    <property type="component" value="Unassembled WGS sequence"/>
</dbReference>
<sequence>MNIVLSERKKLHMNDDYGIEKCLSKMTALLSRDEDTTMKYLENCDADNLYWISEIFEDISANLKSQKFIDYLRKLDKKFPELEMTQDIDIAESYF</sequence>
<reference evidence="4 6" key="3">
    <citation type="submission" date="2018-07" db="EMBL/GenBank/DDBJ databases">
        <authorList>
            <consortium name="GenomeTrakr: Next Generation Sequencing Network for Food Pathogen Tracability"/>
        </authorList>
    </citation>
    <scope>NUCLEOTIDE SEQUENCE [LARGE SCALE GENOMIC DNA]</scope>
    <source>
        <strain evidence="4 6">FDA00013213</strain>
    </source>
</reference>
<dbReference type="AlphaFoldDB" id="A0A9P2AHP0"/>
<evidence type="ECO:0000313" key="2">
    <source>
        <dbReference type="EMBL" id="HAA8490253.1"/>
    </source>
</evidence>
<evidence type="ECO:0000313" key="4">
    <source>
        <dbReference type="EMBL" id="MCO37822.1"/>
    </source>
</evidence>
<dbReference type="Proteomes" id="UP000840567">
    <property type="component" value="Unassembled WGS sequence"/>
</dbReference>
<organism evidence="3 10">
    <name type="scientific">Listeria monocytogenes</name>
    <dbReference type="NCBI Taxonomy" id="1639"/>
    <lineage>
        <taxon>Bacteria</taxon>
        <taxon>Bacillati</taxon>
        <taxon>Bacillota</taxon>
        <taxon>Bacilli</taxon>
        <taxon>Bacillales</taxon>
        <taxon>Listeriaceae</taxon>
        <taxon>Listeria</taxon>
    </lineage>
</organism>
<evidence type="ECO:0000313" key="10">
    <source>
        <dbReference type="Proteomes" id="UP000845014"/>
    </source>
</evidence>
<dbReference type="Proteomes" id="UP000269407">
    <property type="component" value="Unassembled WGS sequence"/>
</dbReference>
<proteinExistence type="predicted"/>
<dbReference type="EMBL" id="DAAHUJ010000004">
    <property type="protein sequence ID" value="HAB7364564.1"/>
    <property type="molecule type" value="Genomic_DNA"/>
</dbReference>
<reference evidence="9 10" key="2">
    <citation type="journal article" date="2018" name="Genome Biol.">
        <title>SKESA: strategic k-mer extension for scrupulous assemblies.</title>
        <authorList>
            <person name="Souvorov A."/>
            <person name="Agarwala R."/>
            <person name="Lipman D.J."/>
        </authorList>
    </citation>
    <scope>NUCLEOTIDE SEQUENCE [LARGE SCALE GENOMIC DNA]</scope>
    <source>
        <strain evidence="3 10">CFIAFB20160079</strain>
        <strain evidence="2">Sam_F526FDD3-C0F7-43DB-B204-E231FEF9C926</strain>
    </source>
</reference>
<dbReference type="EMBL" id="QXKO01000004">
    <property type="protein sequence ID" value="RJZ21558.1"/>
    <property type="molecule type" value="Genomic_DNA"/>
</dbReference>
<dbReference type="KEGG" id="lmom:IJ09_09650"/>
<dbReference type="EMBL" id="DAAEQL010000003">
    <property type="protein sequence ID" value="HAA8490253.1"/>
    <property type="molecule type" value="Genomic_DNA"/>
</dbReference>
<dbReference type="EMBL" id="AANDQG010000004">
    <property type="protein sequence ID" value="EDN9629919.1"/>
    <property type="molecule type" value="Genomic_DNA"/>
</dbReference>
<comment type="caution">
    <text evidence="3">The sequence shown here is derived from an EMBL/GenBank/DDBJ whole genome shotgun (WGS) entry which is preliminary data.</text>
</comment>
<dbReference type="Proteomes" id="UP000285054">
    <property type="component" value="Unassembled WGS sequence"/>
</dbReference>
<evidence type="ECO:0000313" key="1">
    <source>
        <dbReference type="EMBL" id="EDN9629919.1"/>
    </source>
</evidence>
<reference evidence="5 7" key="1">
    <citation type="journal article" date="2018" name="BMC Genomics">
        <title>Genes significantly associated with lineage II food isolates of Listeria monocytogenes.</title>
        <authorList>
            <person name="Pirone-Davies C."/>
            <person name="Chen Y."/>
            <person name="Pightling A."/>
            <person name="Ryan G."/>
            <person name="Wang Y."/>
            <person name="Yao K."/>
            <person name="Hoffmann M."/>
            <person name="Allard M.W."/>
        </authorList>
    </citation>
    <scope>NUCLEOTIDE SEQUENCE [LARGE SCALE GENOMIC DNA]</scope>
    <source>
        <strain evidence="5 7">PNUSAL000190</strain>
    </source>
</reference>
<evidence type="ECO:0000313" key="8">
    <source>
        <dbReference type="Proteomes" id="UP000458487"/>
    </source>
</evidence>
<dbReference type="RefSeq" id="WP_009932750.1">
    <property type="nucleotide sequence ID" value="NZ_BAAFVE010000015.1"/>
</dbReference>
<dbReference type="EMBL" id="RCRQ01000002">
    <property type="protein sequence ID" value="MCO37822.1"/>
    <property type="molecule type" value="Genomic_DNA"/>
</dbReference>
<evidence type="ECO:0000313" key="9">
    <source>
        <dbReference type="Proteomes" id="UP000840567"/>
    </source>
</evidence>
<protein>
    <submittedName>
        <fullName evidence="3">Uncharacterized protein</fullName>
    </submittedName>
</protein>
<name>A0A9P2AHP0_LISMN</name>